<evidence type="ECO:0000313" key="4">
    <source>
        <dbReference type="Proteomes" id="UP001161247"/>
    </source>
</evidence>
<dbReference type="Proteomes" id="UP001161247">
    <property type="component" value="Chromosome 4"/>
</dbReference>
<evidence type="ECO:0000259" key="2">
    <source>
        <dbReference type="PROSITE" id="PS52045"/>
    </source>
</evidence>
<dbReference type="EMBL" id="OX459121">
    <property type="protein sequence ID" value="CAI9103289.1"/>
    <property type="molecule type" value="Genomic_DNA"/>
</dbReference>
<organism evidence="3 4">
    <name type="scientific">Oldenlandia corymbosa var. corymbosa</name>
    <dbReference type="NCBI Taxonomy" id="529605"/>
    <lineage>
        <taxon>Eukaryota</taxon>
        <taxon>Viridiplantae</taxon>
        <taxon>Streptophyta</taxon>
        <taxon>Embryophyta</taxon>
        <taxon>Tracheophyta</taxon>
        <taxon>Spermatophyta</taxon>
        <taxon>Magnoliopsida</taxon>
        <taxon>eudicotyledons</taxon>
        <taxon>Gunneridae</taxon>
        <taxon>Pentapetalae</taxon>
        <taxon>asterids</taxon>
        <taxon>lamiids</taxon>
        <taxon>Gentianales</taxon>
        <taxon>Rubiaceae</taxon>
        <taxon>Rubioideae</taxon>
        <taxon>Spermacoceae</taxon>
        <taxon>Hedyotis-Oldenlandia complex</taxon>
        <taxon>Oldenlandia</taxon>
    </lineage>
</organism>
<dbReference type="InterPro" id="IPR053168">
    <property type="entry name" value="Glutamic_endopeptidase"/>
</dbReference>
<proteinExistence type="predicted"/>
<name>A0AAV1D610_OLDCO</name>
<reference evidence="3" key="1">
    <citation type="submission" date="2023-03" db="EMBL/GenBank/DDBJ databases">
        <authorList>
            <person name="Julca I."/>
        </authorList>
    </citation>
    <scope>NUCLEOTIDE SEQUENCE</scope>
</reference>
<keyword evidence="1" id="KW-0732">Signal</keyword>
<evidence type="ECO:0000256" key="1">
    <source>
        <dbReference type="SAM" id="SignalP"/>
    </source>
</evidence>
<dbReference type="Gene3D" id="3.90.1320.10">
    <property type="entry name" value="Outer-capsid protein sigma 3, large lobe"/>
    <property type="match status" value="1"/>
</dbReference>
<feature type="domain" description="Neprosin PEP catalytic" evidence="2">
    <location>
        <begin position="130"/>
        <end position="381"/>
    </location>
</feature>
<dbReference type="PANTHER" id="PTHR31589">
    <property type="entry name" value="PROTEIN, PUTATIVE (DUF239)-RELATED-RELATED"/>
    <property type="match status" value="1"/>
</dbReference>
<dbReference type="PANTHER" id="PTHR31589:SF24">
    <property type="entry name" value="OS07G0205500 PROTEIN"/>
    <property type="match status" value="1"/>
</dbReference>
<evidence type="ECO:0000313" key="3">
    <source>
        <dbReference type="EMBL" id="CAI9103289.1"/>
    </source>
</evidence>
<feature type="chain" id="PRO_5043426822" evidence="1">
    <location>
        <begin position="23"/>
        <end position="381"/>
    </location>
</feature>
<dbReference type="InterPro" id="IPR004314">
    <property type="entry name" value="Neprosin"/>
</dbReference>
<dbReference type="InterPro" id="IPR025521">
    <property type="entry name" value="Neprosin_propep"/>
</dbReference>
<dbReference type="Pfam" id="PF03080">
    <property type="entry name" value="Neprosin"/>
    <property type="match status" value="1"/>
</dbReference>
<gene>
    <name evidence="3" type="ORF">OLC1_LOCUS12492</name>
</gene>
<dbReference type="AlphaFoldDB" id="A0AAV1D610"/>
<sequence length="381" mass="42580">MESKGFSFCLLCVFVTINLCNGSRLSYFDQTPVKSIKGRDGDVIDCVDASNQPAFDHPLLKNHDVQKGSSNSDSVNKLKMQSWQLDGSCPEGTITIRRTTQEDRIRANSINSFRVSKNHGSSSSFQANSDSKPHGFFQYATVRVEGGEYYGAKAVMNVWAPDVRLNDVSASQVWVLGGSDSDLNAIVVGWHILPELYGDNRTRFYTYWTRDNYKSTGCYNLLCEGFVQISNKFALGAPFHLLSNTNALEIEFSVVIFKGKNGWLLQLDDFILGYWPYSIFTSLKNEATLIEWGGFVFNSQIDGKQSTPTQMGSGHFPKEGLKKASYMRQLQVVDENLKLRSLESPQPLATQPNCYDVTLANNKLWGDFILYGGPGRNPNCP</sequence>
<dbReference type="Pfam" id="PF14365">
    <property type="entry name" value="Neprosin_AP"/>
    <property type="match status" value="1"/>
</dbReference>
<keyword evidence="4" id="KW-1185">Reference proteome</keyword>
<dbReference type="PROSITE" id="PS52045">
    <property type="entry name" value="NEPROSIN_PEP_CD"/>
    <property type="match status" value="1"/>
</dbReference>
<protein>
    <submittedName>
        <fullName evidence="3">OLC1v1001745C1</fullName>
    </submittedName>
</protein>
<accession>A0AAV1D610</accession>
<feature type="signal peptide" evidence="1">
    <location>
        <begin position="1"/>
        <end position="22"/>
    </location>
</feature>